<dbReference type="SUPFAM" id="SSF110849">
    <property type="entry name" value="ParB/Sulfiredoxin"/>
    <property type="match status" value="1"/>
</dbReference>
<comment type="similarity">
    <text evidence="1">Belongs to the ParB family.</text>
</comment>
<proteinExistence type="inferred from homology"/>
<dbReference type="GO" id="GO:0003677">
    <property type="term" value="F:DNA binding"/>
    <property type="evidence" value="ECO:0007669"/>
    <property type="project" value="UniProtKB-KW"/>
</dbReference>
<dbReference type="AlphaFoldDB" id="A0A2J0MFF0"/>
<reference evidence="6" key="1">
    <citation type="submission" date="2017-09" db="EMBL/GenBank/DDBJ databases">
        <title>Depth-based differentiation of microbial function through sediment-hosted aquifers and enrichment of novel symbionts in the deep terrestrial subsurface.</title>
        <authorList>
            <person name="Probst A.J."/>
            <person name="Ladd B."/>
            <person name="Jarett J.K."/>
            <person name="Geller-Mcgrath D.E."/>
            <person name="Sieber C.M.K."/>
            <person name="Emerson J.B."/>
            <person name="Anantharaman K."/>
            <person name="Thomas B.C."/>
            <person name="Malmstrom R."/>
            <person name="Stieglmeier M."/>
            <person name="Klingl A."/>
            <person name="Woyke T."/>
            <person name="Ryan C.M."/>
            <person name="Banfield J.F."/>
        </authorList>
    </citation>
    <scope>NUCLEOTIDE SEQUENCE [LARGE SCALE GENOMIC DNA]</scope>
</reference>
<evidence type="ECO:0000259" key="4">
    <source>
        <dbReference type="SMART" id="SM00470"/>
    </source>
</evidence>
<feature type="domain" description="ParB-like N-terminal" evidence="4">
    <location>
        <begin position="10"/>
        <end position="109"/>
    </location>
</feature>
<dbReference type="InterPro" id="IPR004437">
    <property type="entry name" value="ParB/RepB/Spo0J"/>
</dbReference>
<dbReference type="CDD" id="cd16393">
    <property type="entry name" value="SPO0J_N"/>
    <property type="match status" value="1"/>
</dbReference>
<evidence type="ECO:0000256" key="3">
    <source>
        <dbReference type="ARBA" id="ARBA00023125"/>
    </source>
</evidence>
<evidence type="ECO:0000313" key="6">
    <source>
        <dbReference type="Proteomes" id="UP000229132"/>
    </source>
</evidence>
<dbReference type="NCBIfam" id="TIGR00180">
    <property type="entry name" value="parB_part"/>
    <property type="match status" value="1"/>
</dbReference>
<dbReference type="EMBL" id="PFOX01000040">
    <property type="protein sequence ID" value="PIZ85688.1"/>
    <property type="molecule type" value="Genomic_DNA"/>
</dbReference>
<keyword evidence="3" id="KW-0238">DNA-binding</keyword>
<dbReference type="InterPro" id="IPR036086">
    <property type="entry name" value="ParB/Sulfiredoxin_sf"/>
</dbReference>
<dbReference type="Proteomes" id="UP000229132">
    <property type="component" value="Unassembled WGS sequence"/>
</dbReference>
<evidence type="ECO:0000256" key="1">
    <source>
        <dbReference type="ARBA" id="ARBA00006295"/>
    </source>
</evidence>
<evidence type="ECO:0000313" key="5">
    <source>
        <dbReference type="EMBL" id="PIZ85688.1"/>
    </source>
</evidence>
<evidence type="ECO:0000256" key="2">
    <source>
        <dbReference type="ARBA" id="ARBA00022829"/>
    </source>
</evidence>
<dbReference type="FunFam" id="1.10.10.2830:FF:000001">
    <property type="entry name" value="Chromosome partitioning protein ParB"/>
    <property type="match status" value="1"/>
</dbReference>
<dbReference type="PANTHER" id="PTHR33375:SF1">
    <property type="entry name" value="CHROMOSOME-PARTITIONING PROTEIN PARB-RELATED"/>
    <property type="match status" value="1"/>
</dbReference>
<gene>
    <name evidence="5" type="ORF">COX94_02315</name>
</gene>
<dbReference type="Pfam" id="PF02195">
    <property type="entry name" value="ParB_N"/>
    <property type="match status" value="1"/>
</dbReference>
<name>A0A2J0MFF0_9BACT</name>
<dbReference type="GO" id="GO:0045881">
    <property type="term" value="P:positive regulation of sporulation resulting in formation of a cellular spore"/>
    <property type="evidence" value="ECO:0007669"/>
    <property type="project" value="TreeGrafter"/>
</dbReference>
<dbReference type="Gene3D" id="3.90.1530.30">
    <property type="match status" value="1"/>
</dbReference>
<dbReference type="SUPFAM" id="SSF109709">
    <property type="entry name" value="KorB DNA-binding domain-like"/>
    <property type="match status" value="1"/>
</dbReference>
<accession>A0A2J0MFF0</accession>
<dbReference type="FunFam" id="3.90.1530.30:FF:000001">
    <property type="entry name" value="Chromosome partitioning protein ParB"/>
    <property type="match status" value="1"/>
</dbReference>
<keyword evidence="2" id="KW-0159">Chromosome partition</keyword>
<sequence>MSNLYSNSIFWIDTDKIKPNPFQPRRDFDETRLQDLADSIRQYGVLQPLTVSRVEVEKEDGGITTEYELIAGERRLRAAILARISQIPAIIRIGDTSMMKLELAIIENLQREDLNVVDRARAFFRLTNEFKFTHGEVAKKMGRSREYVSNSLRILSLSEEMLNALSEGKITEGHTRPILMLADHPEEQIVLFKEILYKKITVREAERLARKIAYDRVRKKEFMPDPEIVELEEEFQDKLGTRVHIDRKELGGQIKIDFFSTEDLRAILDSINKSTIEKKPEEMLENYINKNVIDNSIESASINASVDEIDVSLEDKTEEEIKKSVDDSKLYDISNFSI</sequence>
<dbReference type="Pfam" id="PF17762">
    <property type="entry name" value="HTH_ParB"/>
    <property type="match status" value="1"/>
</dbReference>
<dbReference type="InterPro" id="IPR050336">
    <property type="entry name" value="Chromosome_partition/occlusion"/>
</dbReference>
<dbReference type="InterPro" id="IPR003115">
    <property type="entry name" value="ParB_N"/>
</dbReference>
<dbReference type="Gene3D" id="1.10.10.2830">
    <property type="match status" value="1"/>
</dbReference>
<dbReference type="InterPro" id="IPR057240">
    <property type="entry name" value="ParB_dimer_C"/>
</dbReference>
<dbReference type="PANTHER" id="PTHR33375">
    <property type="entry name" value="CHROMOSOME-PARTITIONING PROTEIN PARB-RELATED"/>
    <property type="match status" value="1"/>
</dbReference>
<dbReference type="InterPro" id="IPR041468">
    <property type="entry name" value="HTH_ParB/Spo0J"/>
</dbReference>
<dbReference type="GO" id="GO:0005694">
    <property type="term" value="C:chromosome"/>
    <property type="evidence" value="ECO:0007669"/>
    <property type="project" value="TreeGrafter"/>
</dbReference>
<dbReference type="SMART" id="SM00470">
    <property type="entry name" value="ParB"/>
    <property type="match status" value="1"/>
</dbReference>
<organism evidence="5 6">
    <name type="scientific">Candidatus Nomurabacteria bacterium CG_4_10_14_0_2_um_filter_33_9</name>
    <dbReference type="NCBI Taxonomy" id="1974728"/>
    <lineage>
        <taxon>Bacteria</taxon>
        <taxon>Candidatus Nomuraibacteriota</taxon>
    </lineage>
</organism>
<dbReference type="GO" id="GO:0007059">
    <property type="term" value="P:chromosome segregation"/>
    <property type="evidence" value="ECO:0007669"/>
    <property type="project" value="UniProtKB-KW"/>
</dbReference>
<comment type="caution">
    <text evidence="5">The sequence shown here is derived from an EMBL/GenBank/DDBJ whole genome shotgun (WGS) entry which is preliminary data.</text>
</comment>
<protein>
    <recommendedName>
        <fullName evidence="4">ParB-like N-terminal domain-containing protein</fullName>
    </recommendedName>
</protein>
<dbReference type="Pfam" id="PF23552">
    <property type="entry name" value="ParB_C"/>
    <property type="match status" value="1"/>
</dbReference>